<evidence type="ECO:0000256" key="1">
    <source>
        <dbReference type="SAM" id="SignalP"/>
    </source>
</evidence>
<evidence type="ECO:0000313" key="2">
    <source>
        <dbReference type="EMBL" id="MXO98738.1"/>
    </source>
</evidence>
<gene>
    <name evidence="2" type="ORF">GRI97_07045</name>
</gene>
<keyword evidence="3" id="KW-1185">Reference proteome</keyword>
<comment type="caution">
    <text evidence="2">The sequence shown here is derived from an EMBL/GenBank/DDBJ whole genome shotgun (WGS) entry which is preliminary data.</text>
</comment>
<dbReference type="RefSeq" id="WP_161390348.1">
    <property type="nucleotide sequence ID" value="NZ_JBHSCP010000001.1"/>
</dbReference>
<organism evidence="2 3">
    <name type="scientific">Croceibacterium xixiisoli</name>
    <dbReference type="NCBI Taxonomy" id="1476466"/>
    <lineage>
        <taxon>Bacteria</taxon>
        <taxon>Pseudomonadati</taxon>
        <taxon>Pseudomonadota</taxon>
        <taxon>Alphaproteobacteria</taxon>
        <taxon>Sphingomonadales</taxon>
        <taxon>Erythrobacteraceae</taxon>
        <taxon>Croceibacterium</taxon>
    </lineage>
</organism>
<dbReference type="AlphaFoldDB" id="A0A6I4TVW5"/>
<accession>A0A6I4TVW5</accession>
<dbReference type="EMBL" id="WTYJ01000001">
    <property type="protein sequence ID" value="MXO98738.1"/>
    <property type="molecule type" value="Genomic_DNA"/>
</dbReference>
<reference evidence="2 3" key="1">
    <citation type="submission" date="2019-12" db="EMBL/GenBank/DDBJ databases">
        <title>Genomic-based taxomic classification of the family Erythrobacteraceae.</title>
        <authorList>
            <person name="Xu L."/>
        </authorList>
    </citation>
    <scope>NUCLEOTIDE SEQUENCE [LARGE SCALE GENOMIC DNA]</scope>
    <source>
        <strain evidence="2 3">S36</strain>
    </source>
</reference>
<dbReference type="Proteomes" id="UP000469430">
    <property type="component" value="Unassembled WGS sequence"/>
</dbReference>
<sequence length="285" mass="30079">MVGGGSFVQTGLALVILAAAAPAVPASPSLLGVGLDDHVPAFSPSGTVEPVSSVEMLRVNNADGSRSTLIRVGGREIMHPHPYVTVMAQAGDGVLLEVADAGNSCNARGFVFLAISGEDLRFSDQFGECATFVRAETTGNTMIATLRAMQGGAGYLAYSYNGSRVTLRRIGLLPSAVPFGNADGWIGGDLFDYLTAAENHVMLKRMMGLENLEDARFSAAIASDFRIDGDWVVASGCRAHSCPGSKVAVAINRRTGRPVIALLGDKGRQIWGKESEEYFAEFSFN</sequence>
<keyword evidence="1" id="KW-0732">Signal</keyword>
<dbReference type="OrthoDB" id="7866572at2"/>
<feature type="chain" id="PRO_5026188445" evidence="1">
    <location>
        <begin position="27"/>
        <end position="285"/>
    </location>
</feature>
<protein>
    <submittedName>
        <fullName evidence="2">Uncharacterized protein</fullName>
    </submittedName>
</protein>
<feature type="signal peptide" evidence="1">
    <location>
        <begin position="1"/>
        <end position="26"/>
    </location>
</feature>
<name>A0A6I4TVW5_9SPHN</name>
<evidence type="ECO:0000313" key="3">
    <source>
        <dbReference type="Proteomes" id="UP000469430"/>
    </source>
</evidence>
<proteinExistence type="predicted"/>